<evidence type="ECO:0000313" key="3">
    <source>
        <dbReference type="Proteomes" id="UP001215280"/>
    </source>
</evidence>
<feature type="compositionally biased region" description="Basic and acidic residues" evidence="1">
    <location>
        <begin position="362"/>
        <end position="386"/>
    </location>
</feature>
<reference evidence="2" key="1">
    <citation type="submission" date="2023-03" db="EMBL/GenBank/DDBJ databases">
        <title>Massive genome expansion in bonnet fungi (Mycena s.s.) driven by repeated elements and novel gene families across ecological guilds.</title>
        <authorList>
            <consortium name="Lawrence Berkeley National Laboratory"/>
            <person name="Harder C.B."/>
            <person name="Miyauchi S."/>
            <person name="Viragh M."/>
            <person name="Kuo A."/>
            <person name="Thoen E."/>
            <person name="Andreopoulos B."/>
            <person name="Lu D."/>
            <person name="Skrede I."/>
            <person name="Drula E."/>
            <person name="Henrissat B."/>
            <person name="Morin E."/>
            <person name="Kohler A."/>
            <person name="Barry K."/>
            <person name="LaButti K."/>
            <person name="Morin E."/>
            <person name="Salamov A."/>
            <person name="Lipzen A."/>
            <person name="Mereny Z."/>
            <person name="Hegedus B."/>
            <person name="Baldrian P."/>
            <person name="Stursova M."/>
            <person name="Weitz H."/>
            <person name="Taylor A."/>
            <person name="Grigoriev I.V."/>
            <person name="Nagy L.G."/>
            <person name="Martin F."/>
            <person name="Kauserud H."/>
        </authorList>
    </citation>
    <scope>NUCLEOTIDE SEQUENCE</scope>
    <source>
        <strain evidence="2">CBHHK188m</strain>
    </source>
</reference>
<feature type="region of interest" description="Disordered" evidence="1">
    <location>
        <begin position="528"/>
        <end position="727"/>
    </location>
</feature>
<dbReference type="EMBL" id="JARJLG010000282">
    <property type="protein sequence ID" value="KAJ7720219.1"/>
    <property type="molecule type" value="Genomic_DNA"/>
</dbReference>
<feature type="compositionally biased region" description="Polar residues" evidence="1">
    <location>
        <begin position="671"/>
        <end position="691"/>
    </location>
</feature>
<sequence length="744" mass="80754">MDGFWKKFKWYEGLDPADPVGSLKGRRNNKGAPDDEASTESPRAESLSLLSPTGSPMASPRASPQPLGDASDASTSNAPDAPDASASNAPDASDTPNPSGEKPKEDGGEEHDDDVEDTQGVDPKWKGEVQAIITAVDFPVSERRSKNPFSNWLKGFQRPPAPPHKLPLPKFYMQQEQYAAKINARFKTTWEDQNLEEKYQLHWRCQCAEALLAEESADLKKKLESLRDAEYDTAVKTHKKHVVMIEDPEELDDEGRAECRKNIAQVVQPFLDGMSKLTGYHVTLIAGAGPPEGSANFSLTTLHAGRSYVPGIGRQGLRFDQYEPDAFKKNVMGQFMKFLLETNAHTATSYTIDELGSSEAGDSGHDGDSAGDKSMVDAGDENKEGEIVNEEGDEEERRGRRNKNDKRKGKGKKRARSATPEETPSPDFSPASSPVRTPSPPPVSAHGWRDYEHTPVLPSTHVASKGLLQELAAMEATERRSQLGWLASRSLFDFTRENNKAWNSWLLKGLHGDDEGVFDDLRPKVTLEKGPPTKKKRVVVPDAPRRKSSRIAGHDISPLLLPEGDTGSGSMGAGETEGDTSANTCAEQTPANATDAPATAQHAPTTDAHATTDAPATDTPTTAAPATAAPATNAPAMDVPAMDVPATDTPPTDAPATVVPKDAPTKDTPENGASSMPLEQNGGLQSTSANGAQRGRPRPGIEPLLPKRSHELSVEWRSRRTQTVTRTREEVRRIRRRRVLRRPG</sequence>
<feature type="compositionally biased region" description="Low complexity" evidence="1">
    <location>
        <begin position="69"/>
        <end position="96"/>
    </location>
</feature>
<name>A0AAD7MK84_9AGAR</name>
<accession>A0AAD7MK84</accession>
<keyword evidence="3" id="KW-1185">Reference proteome</keyword>
<feature type="compositionally biased region" description="Basic and acidic residues" evidence="1">
    <location>
        <begin position="708"/>
        <end position="718"/>
    </location>
</feature>
<feature type="compositionally biased region" description="Acidic residues" evidence="1">
    <location>
        <begin position="107"/>
        <end position="119"/>
    </location>
</feature>
<dbReference type="AlphaFoldDB" id="A0AAD7MK84"/>
<dbReference type="Proteomes" id="UP001215280">
    <property type="component" value="Unassembled WGS sequence"/>
</dbReference>
<protein>
    <submittedName>
        <fullName evidence="2">Uncharacterized protein</fullName>
    </submittedName>
</protein>
<comment type="caution">
    <text evidence="2">The sequence shown here is derived from an EMBL/GenBank/DDBJ whole genome shotgun (WGS) entry which is preliminary data.</text>
</comment>
<feature type="region of interest" description="Disordered" evidence="1">
    <location>
        <begin position="355"/>
        <end position="451"/>
    </location>
</feature>
<gene>
    <name evidence="2" type="ORF">DFH07DRAFT_784461</name>
</gene>
<organism evidence="2 3">
    <name type="scientific">Mycena maculata</name>
    <dbReference type="NCBI Taxonomy" id="230809"/>
    <lineage>
        <taxon>Eukaryota</taxon>
        <taxon>Fungi</taxon>
        <taxon>Dikarya</taxon>
        <taxon>Basidiomycota</taxon>
        <taxon>Agaricomycotina</taxon>
        <taxon>Agaricomycetes</taxon>
        <taxon>Agaricomycetidae</taxon>
        <taxon>Agaricales</taxon>
        <taxon>Marasmiineae</taxon>
        <taxon>Mycenaceae</taxon>
        <taxon>Mycena</taxon>
    </lineage>
</organism>
<evidence type="ECO:0000313" key="2">
    <source>
        <dbReference type="EMBL" id="KAJ7720219.1"/>
    </source>
</evidence>
<feature type="compositionally biased region" description="Basic residues" evidence="1">
    <location>
        <begin position="399"/>
        <end position="416"/>
    </location>
</feature>
<feature type="compositionally biased region" description="Low complexity" evidence="1">
    <location>
        <begin position="588"/>
        <end position="660"/>
    </location>
</feature>
<proteinExistence type="predicted"/>
<evidence type="ECO:0000256" key="1">
    <source>
        <dbReference type="SAM" id="MobiDB-lite"/>
    </source>
</evidence>
<feature type="region of interest" description="Disordered" evidence="1">
    <location>
        <begin position="9"/>
        <end position="126"/>
    </location>
</feature>